<dbReference type="SMART" id="SM00421">
    <property type="entry name" value="HTH_LUXR"/>
    <property type="match status" value="1"/>
</dbReference>
<evidence type="ECO:0000313" key="5">
    <source>
        <dbReference type="EMBL" id="PZG56393.1"/>
    </source>
</evidence>
<sequence length="453" mass="48377">MIGRNQGTTAAIVKHEDGRGKRQLSGSGLHGNVGHAGGVAGRGELVTGYTPGVAFPNGGSICRTMCEAARRVEIAALGRRMRGAVLDEVESAWNAREPHRAAEAMWLTLLALFYTGDLDSVTDYCEELSRDQEWTRSPLRRGLLLMMRARVGLETRAMGLAAEMFRSLLAEMGAGPLRTLAVAWLTEALVCVGEFDQAHEVLFANGLTGRLNSGPAERAHILAARGNLRLATGQFQLGVDDFMECGRLLKSLNVANPAVIPWRSRAALGALAVHHRDLARVLAEEELAAARRWGSPRSIGVALHALALARRDEASTAMLEEAVELLYLAQAGAALIQALYDLGALRIQQGNVTGGRTGLTAAAAVARGCGNAYWVTRTDAALARSGEGHASQALTPQEARVANLARAGYSNRKIAETLFLAVRTVEFHLSSVYRKLGISGRAELSMALSLTVS</sequence>
<dbReference type="AlphaFoldDB" id="A0A2W2H986"/>
<name>A0A2W2H986_9ACTN</name>
<reference evidence="5 6" key="1">
    <citation type="submission" date="2018-01" db="EMBL/GenBank/DDBJ databases">
        <title>Draft genome sequence of Sphaerisporangium sp. 7K107.</title>
        <authorList>
            <person name="Sahin N."/>
            <person name="Saygin H."/>
            <person name="Ay H."/>
        </authorList>
    </citation>
    <scope>NUCLEOTIDE SEQUENCE [LARGE SCALE GENOMIC DNA]</scope>
    <source>
        <strain evidence="5 6">7K107</strain>
    </source>
</reference>
<protein>
    <submittedName>
        <fullName evidence="5">LuxR family transcriptional regulator</fullName>
    </submittedName>
</protein>
<dbReference type="InterPro" id="IPR016032">
    <property type="entry name" value="Sig_transdc_resp-reg_C-effctor"/>
</dbReference>
<keyword evidence="1" id="KW-0805">Transcription regulation</keyword>
<proteinExistence type="predicted"/>
<keyword evidence="2" id="KW-0238">DNA-binding</keyword>
<dbReference type="InterPro" id="IPR036388">
    <property type="entry name" value="WH-like_DNA-bd_sf"/>
</dbReference>
<accession>A0A2W2H986</accession>
<dbReference type="Gene3D" id="1.10.10.10">
    <property type="entry name" value="Winged helix-like DNA-binding domain superfamily/Winged helix DNA-binding domain"/>
    <property type="match status" value="1"/>
</dbReference>
<dbReference type="GO" id="GO:0006355">
    <property type="term" value="P:regulation of DNA-templated transcription"/>
    <property type="evidence" value="ECO:0007669"/>
    <property type="project" value="InterPro"/>
</dbReference>
<evidence type="ECO:0000256" key="1">
    <source>
        <dbReference type="ARBA" id="ARBA00023015"/>
    </source>
</evidence>
<dbReference type="Proteomes" id="UP000248544">
    <property type="component" value="Unassembled WGS sequence"/>
</dbReference>
<dbReference type="PANTHER" id="PTHR44688">
    <property type="entry name" value="DNA-BINDING TRANSCRIPTIONAL ACTIVATOR DEVR_DOSR"/>
    <property type="match status" value="1"/>
</dbReference>
<evidence type="ECO:0000313" key="6">
    <source>
        <dbReference type="Proteomes" id="UP000248544"/>
    </source>
</evidence>
<dbReference type="InterPro" id="IPR000792">
    <property type="entry name" value="Tscrpt_reg_LuxR_C"/>
</dbReference>
<evidence type="ECO:0000256" key="2">
    <source>
        <dbReference type="ARBA" id="ARBA00023125"/>
    </source>
</evidence>
<evidence type="ECO:0000259" key="4">
    <source>
        <dbReference type="PROSITE" id="PS50043"/>
    </source>
</evidence>
<dbReference type="PROSITE" id="PS00622">
    <property type="entry name" value="HTH_LUXR_1"/>
    <property type="match status" value="1"/>
</dbReference>
<dbReference type="CDD" id="cd06170">
    <property type="entry name" value="LuxR_C_like"/>
    <property type="match status" value="1"/>
</dbReference>
<dbReference type="EMBL" id="POUA01000005">
    <property type="protein sequence ID" value="PZG56393.1"/>
    <property type="molecule type" value="Genomic_DNA"/>
</dbReference>
<keyword evidence="6" id="KW-1185">Reference proteome</keyword>
<dbReference type="GO" id="GO:0003677">
    <property type="term" value="F:DNA binding"/>
    <property type="evidence" value="ECO:0007669"/>
    <property type="project" value="UniProtKB-KW"/>
</dbReference>
<dbReference type="Pfam" id="PF00196">
    <property type="entry name" value="GerE"/>
    <property type="match status" value="1"/>
</dbReference>
<dbReference type="SUPFAM" id="SSF46894">
    <property type="entry name" value="C-terminal effector domain of the bipartite response regulators"/>
    <property type="match status" value="1"/>
</dbReference>
<comment type="caution">
    <text evidence="5">The sequence shown here is derived from an EMBL/GenBank/DDBJ whole genome shotgun (WGS) entry which is preliminary data.</text>
</comment>
<gene>
    <name evidence="5" type="ORF">C1I98_01220</name>
</gene>
<keyword evidence="3" id="KW-0804">Transcription</keyword>
<feature type="domain" description="HTH luxR-type" evidence="4">
    <location>
        <begin position="387"/>
        <end position="452"/>
    </location>
</feature>
<dbReference type="PRINTS" id="PR00038">
    <property type="entry name" value="HTHLUXR"/>
</dbReference>
<organism evidence="5 6">
    <name type="scientific">Spongiactinospora gelatinilytica</name>
    <dbReference type="NCBI Taxonomy" id="2666298"/>
    <lineage>
        <taxon>Bacteria</taxon>
        <taxon>Bacillati</taxon>
        <taxon>Actinomycetota</taxon>
        <taxon>Actinomycetes</taxon>
        <taxon>Streptosporangiales</taxon>
        <taxon>Streptosporangiaceae</taxon>
        <taxon>Spongiactinospora</taxon>
    </lineage>
</organism>
<dbReference type="PROSITE" id="PS50043">
    <property type="entry name" value="HTH_LUXR_2"/>
    <property type="match status" value="1"/>
</dbReference>
<evidence type="ECO:0000256" key="3">
    <source>
        <dbReference type="ARBA" id="ARBA00023163"/>
    </source>
</evidence>
<dbReference type="PANTHER" id="PTHR44688:SF16">
    <property type="entry name" value="DNA-BINDING TRANSCRIPTIONAL ACTIVATOR DEVR_DOSR"/>
    <property type="match status" value="1"/>
</dbReference>